<dbReference type="GO" id="GO:0005524">
    <property type="term" value="F:ATP binding"/>
    <property type="evidence" value="ECO:0007669"/>
    <property type="project" value="UniProtKB-UniRule"/>
</dbReference>
<dbReference type="InterPro" id="IPR036621">
    <property type="entry name" value="Anticodon-bd_dom_sf"/>
</dbReference>
<evidence type="ECO:0000256" key="8">
    <source>
        <dbReference type="ARBA" id="ARBA00022917"/>
    </source>
</evidence>
<dbReference type="CDD" id="cd00859">
    <property type="entry name" value="HisRS_anticodon"/>
    <property type="match status" value="1"/>
</dbReference>
<evidence type="ECO:0000256" key="6">
    <source>
        <dbReference type="ARBA" id="ARBA00022741"/>
    </source>
</evidence>
<evidence type="ECO:0000256" key="5">
    <source>
        <dbReference type="ARBA" id="ARBA00022598"/>
    </source>
</evidence>
<dbReference type="GO" id="GO:0006427">
    <property type="term" value="P:histidyl-tRNA aminoacylation"/>
    <property type="evidence" value="ECO:0007669"/>
    <property type="project" value="UniProtKB-UniRule"/>
</dbReference>
<evidence type="ECO:0000256" key="12">
    <source>
        <dbReference type="PIRSR" id="PIRSR001549-1"/>
    </source>
</evidence>
<dbReference type="PROSITE" id="PS50862">
    <property type="entry name" value="AA_TRNA_LIGASE_II"/>
    <property type="match status" value="1"/>
</dbReference>
<sequence>MGKNIKSVRGMHDYLPVDTVFLRKLEKVIQDVLSSYGYKEIRLPIVEKTILFERSIGEFTDVIEKEMYTFNDRHGESLTLRPEGTAGCIRALIEHGLLDQKEQRLWYIGPMFRYERPQKGRYRQFYQIGVEVFGLNGPDIDAELIVMTARWWKMLGITKYVHLELNSIGSLESRTRYKKALINFLEYHKSNLDEDCLYRLYNNPLRILDSKNPKIQLLLNNAPILKDFLDDKSTRHFKDLCTILDDLGITYTVNQKLVRGLDYYNLTVFEWITSNLGAQGTICAGGRYDGLVYQLGGQKTPALGLAIGLDRLLLLMQYIKLQKQAIQSIDIYIVIIDNNVKSAAMLIAEKLRDTIPQLKLITDFSNRNVRKQFSTAAKLGARMALIVGSDEVKEGFITIKDLHTGKQQICHQDDMPYIFKRFMKIN</sequence>
<evidence type="ECO:0000256" key="9">
    <source>
        <dbReference type="ARBA" id="ARBA00023146"/>
    </source>
</evidence>
<feature type="binding site" evidence="12">
    <location>
        <position position="131"/>
    </location>
    <ligand>
        <name>L-histidine</name>
        <dbReference type="ChEBI" id="CHEBI:57595"/>
    </ligand>
</feature>
<dbReference type="EMBL" id="AP010872">
    <property type="protein sequence ID" value="BAH82938.1"/>
    <property type="molecule type" value="Genomic_DNA"/>
</dbReference>
<evidence type="ECO:0000256" key="11">
    <source>
        <dbReference type="HAMAP-Rule" id="MF_00127"/>
    </source>
</evidence>
<keyword evidence="8 11" id="KW-0648">Protein biosynthesis</keyword>
<name>C5WC82_9ENTR</name>
<dbReference type="InterPro" id="IPR006195">
    <property type="entry name" value="aa-tRNA-synth_II"/>
</dbReference>
<dbReference type="CDD" id="cd00773">
    <property type="entry name" value="HisRS-like_core"/>
    <property type="match status" value="1"/>
</dbReference>
<evidence type="ECO:0000256" key="4">
    <source>
        <dbReference type="ARBA" id="ARBA00022490"/>
    </source>
</evidence>
<feature type="binding site" evidence="12">
    <location>
        <position position="127"/>
    </location>
    <ligand>
        <name>L-histidine</name>
        <dbReference type="ChEBI" id="CHEBI:57595"/>
    </ligand>
</feature>
<dbReference type="GO" id="GO:0005737">
    <property type="term" value="C:cytoplasm"/>
    <property type="evidence" value="ECO:0007669"/>
    <property type="project" value="UniProtKB-SubCell"/>
</dbReference>
<feature type="binding site" evidence="12">
    <location>
        <begin position="263"/>
        <end position="264"/>
    </location>
    <ligand>
        <name>L-histidine</name>
        <dbReference type="ChEBI" id="CHEBI:57595"/>
    </ligand>
</feature>
<evidence type="ECO:0000256" key="10">
    <source>
        <dbReference type="ARBA" id="ARBA00047639"/>
    </source>
</evidence>
<feature type="binding site" evidence="12">
    <location>
        <position position="259"/>
    </location>
    <ligand>
        <name>L-histidine</name>
        <dbReference type="ChEBI" id="CHEBI:57595"/>
    </ligand>
</feature>
<keyword evidence="15" id="KW-1185">Reference proteome</keyword>
<dbReference type="PANTHER" id="PTHR43707:SF1">
    <property type="entry name" value="HISTIDINE--TRNA LIGASE, MITOCHONDRIAL-RELATED"/>
    <property type="match status" value="1"/>
</dbReference>
<comment type="subcellular location">
    <subcellularLocation>
        <location evidence="1 11">Cytoplasm</location>
    </subcellularLocation>
</comment>
<feature type="binding site" evidence="12">
    <location>
        <begin position="83"/>
        <end position="85"/>
    </location>
    <ligand>
        <name>L-histidine</name>
        <dbReference type="ChEBI" id="CHEBI:57595"/>
    </ligand>
</feature>
<evidence type="ECO:0000313" key="15">
    <source>
        <dbReference type="Proteomes" id="UP000061704"/>
    </source>
</evidence>
<dbReference type="InterPro" id="IPR004516">
    <property type="entry name" value="HisRS/HisZ"/>
</dbReference>
<dbReference type="Gene3D" id="3.30.930.10">
    <property type="entry name" value="Bira Bifunctional Protein, Domain 2"/>
    <property type="match status" value="1"/>
</dbReference>
<keyword evidence="7 11" id="KW-0067">ATP-binding</keyword>
<dbReference type="InterPro" id="IPR033656">
    <property type="entry name" value="HisRS_anticodon"/>
</dbReference>
<dbReference type="EC" id="6.1.1.21" evidence="11"/>
<feature type="binding site" evidence="12">
    <location>
        <position position="113"/>
    </location>
    <ligand>
        <name>L-histidine</name>
        <dbReference type="ChEBI" id="CHEBI:57595"/>
    </ligand>
</feature>
<dbReference type="FunFam" id="3.30.930.10:FF:000005">
    <property type="entry name" value="Histidine--tRNA ligase"/>
    <property type="match status" value="1"/>
</dbReference>
<dbReference type="InterPro" id="IPR004154">
    <property type="entry name" value="Anticodon-bd"/>
</dbReference>
<dbReference type="Pfam" id="PF03129">
    <property type="entry name" value="HGTP_anticodon"/>
    <property type="match status" value="1"/>
</dbReference>
<dbReference type="PIRSF" id="PIRSF001549">
    <property type="entry name" value="His-tRNA_synth"/>
    <property type="match status" value="1"/>
</dbReference>
<comment type="subunit">
    <text evidence="3 11">Homodimer.</text>
</comment>
<protein>
    <recommendedName>
        <fullName evidence="11">Histidine--tRNA ligase</fullName>
        <ecNumber evidence="11">6.1.1.21</ecNumber>
    </recommendedName>
    <alternativeName>
        <fullName evidence="11">Histidyl-tRNA synthetase</fullName>
        <shortName evidence="11">HisRS</shortName>
    </alternativeName>
</protein>
<keyword evidence="9 11" id="KW-0030">Aminoacyl-tRNA synthetase</keyword>
<dbReference type="RefSeq" id="WP_052456795.1">
    <property type="nucleotide sequence ID" value="NZ_AP010872.1"/>
</dbReference>
<evidence type="ECO:0000256" key="3">
    <source>
        <dbReference type="ARBA" id="ARBA00011738"/>
    </source>
</evidence>
<evidence type="ECO:0000256" key="7">
    <source>
        <dbReference type="ARBA" id="ARBA00022840"/>
    </source>
</evidence>
<proteinExistence type="inferred from homology"/>
<keyword evidence="4 11" id="KW-0963">Cytoplasm</keyword>
<dbReference type="OrthoDB" id="9800814at2"/>
<evidence type="ECO:0000259" key="13">
    <source>
        <dbReference type="PROSITE" id="PS50862"/>
    </source>
</evidence>
<dbReference type="SUPFAM" id="SSF55681">
    <property type="entry name" value="Class II aaRS and biotin synthetases"/>
    <property type="match status" value="1"/>
</dbReference>
<dbReference type="AlphaFoldDB" id="C5WC82"/>
<dbReference type="InterPro" id="IPR045864">
    <property type="entry name" value="aa-tRNA-synth_II/BPL/LPL"/>
</dbReference>
<evidence type="ECO:0000256" key="2">
    <source>
        <dbReference type="ARBA" id="ARBA00008226"/>
    </source>
</evidence>
<dbReference type="HOGENOM" id="CLU_025113_1_1_6"/>
<dbReference type="GO" id="GO:0004821">
    <property type="term" value="F:histidine-tRNA ligase activity"/>
    <property type="evidence" value="ECO:0007669"/>
    <property type="project" value="UniProtKB-UniRule"/>
</dbReference>
<evidence type="ECO:0000256" key="1">
    <source>
        <dbReference type="ARBA" id="ARBA00004496"/>
    </source>
</evidence>
<evidence type="ECO:0000313" key="14">
    <source>
        <dbReference type="EMBL" id="BAH82938.1"/>
    </source>
</evidence>
<comment type="catalytic activity">
    <reaction evidence="10 11">
        <text>tRNA(His) + L-histidine + ATP = L-histidyl-tRNA(His) + AMP + diphosphate + H(+)</text>
        <dbReference type="Rhea" id="RHEA:17313"/>
        <dbReference type="Rhea" id="RHEA-COMP:9665"/>
        <dbReference type="Rhea" id="RHEA-COMP:9689"/>
        <dbReference type="ChEBI" id="CHEBI:15378"/>
        <dbReference type="ChEBI" id="CHEBI:30616"/>
        <dbReference type="ChEBI" id="CHEBI:33019"/>
        <dbReference type="ChEBI" id="CHEBI:57595"/>
        <dbReference type="ChEBI" id="CHEBI:78442"/>
        <dbReference type="ChEBI" id="CHEBI:78527"/>
        <dbReference type="ChEBI" id="CHEBI:456215"/>
        <dbReference type="EC" id="6.1.1.21"/>
    </reaction>
</comment>
<dbReference type="HAMAP" id="MF_00127">
    <property type="entry name" value="His_tRNA_synth"/>
    <property type="match status" value="1"/>
</dbReference>
<dbReference type="SUPFAM" id="SSF52954">
    <property type="entry name" value="Class II aaRS ABD-related"/>
    <property type="match status" value="1"/>
</dbReference>
<keyword evidence="5 11" id="KW-0436">Ligase</keyword>
<dbReference type="InterPro" id="IPR015807">
    <property type="entry name" value="His-tRNA-ligase"/>
</dbReference>
<reference evidence="14 15" key="1">
    <citation type="journal article" date="2011" name="Genome Biol. Evol.">
        <title>Reductive evolution of bacterial genome in insect gut environment.</title>
        <authorList>
            <person name="Nikoh N."/>
            <person name="Hosokawa T."/>
            <person name="Ohshima K."/>
            <person name="Hattori M."/>
            <person name="Fukatsu T."/>
        </authorList>
    </citation>
    <scope>NUCLEOTIDE SEQUENCE [LARGE SCALE GENOMIC DNA]</scope>
    <source>
        <strain evidence="14 15">Mpkobe</strain>
    </source>
</reference>
<dbReference type="NCBIfam" id="TIGR00442">
    <property type="entry name" value="hisS"/>
    <property type="match status" value="1"/>
</dbReference>
<dbReference type="KEGG" id="icp:ICMP_072"/>
<dbReference type="PANTHER" id="PTHR43707">
    <property type="entry name" value="HISTIDYL-TRNA SYNTHETASE"/>
    <property type="match status" value="1"/>
</dbReference>
<dbReference type="Gene3D" id="3.40.50.800">
    <property type="entry name" value="Anticodon-binding domain"/>
    <property type="match status" value="1"/>
</dbReference>
<organism evidence="14 15">
    <name type="scientific">Candidatus Ishikawaella capsulata Mpkobe</name>
    <dbReference type="NCBI Taxonomy" id="476281"/>
    <lineage>
        <taxon>Bacteria</taxon>
        <taxon>Pseudomonadati</taxon>
        <taxon>Pseudomonadota</taxon>
        <taxon>Gammaproteobacteria</taxon>
        <taxon>Enterobacterales</taxon>
        <taxon>Enterobacteriaceae</taxon>
        <taxon>Candidatus Ishikawella</taxon>
    </lineage>
</organism>
<accession>C5WC82</accession>
<keyword evidence="6 11" id="KW-0547">Nucleotide-binding</keyword>
<dbReference type="Pfam" id="PF13393">
    <property type="entry name" value="tRNA-synt_His"/>
    <property type="match status" value="1"/>
</dbReference>
<comment type="similarity">
    <text evidence="2 11">Belongs to the class-II aminoacyl-tRNA synthetase family.</text>
</comment>
<dbReference type="Proteomes" id="UP000061704">
    <property type="component" value="Chromosome"/>
</dbReference>
<dbReference type="STRING" id="476281.ICMP_072"/>
<gene>
    <name evidence="11 14" type="primary">hisS</name>
    <name evidence="14" type="ORF">ICMP_072</name>
</gene>
<feature type="domain" description="Aminoacyl-transfer RNA synthetases class-II family profile" evidence="13">
    <location>
        <begin position="1"/>
        <end position="316"/>
    </location>
</feature>
<dbReference type="InterPro" id="IPR041715">
    <property type="entry name" value="HisRS-like_core"/>
</dbReference>